<evidence type="ECO:0000313" key="9">
    <source>
        <dbReference type="Proteomes" id="UP001067235"/>
    </source>
</evidence>
<keyword evidence="3 6" id="KW-0812">Transmembrane</keyword>
<dbReference type="EMBL" id="JAPWIE010000005">
    <property type="protein sequence ID" value="MCZ4552105.1"/>
    <property type="molecule type" value="Genomic_DNA"/>
</dbReference>
<reference evidence="8" key="1">
    <citation type="submission" date="2022-12" db="EMBL/GenBank/DDBJ databases">
        <authorList>
            <person name="Krivoruchko A.V."/>
            <person name="Elkin A."/>
        </authorList>
    </citation>
    <scope>NUCLEOTIDE SEQUENCE</scope>
    <source>
        <strain evidence="8">IEGM 1388</strain>
    </source>
</reference>
<feature type="transmembrane region" description="Helical" evidence="6">
    <location>
        <begin position="405"/>
        <end position="424"/>
    </location>
</feature>
<feature type="transmembrane region" description="Helical" evidence="6">
    <location>
        <begin position="41"/>
        <end position="61"/>
    </location>
</feature>
<dbReference type="PANTHER" id="PTHR42718">
    <property type="entry name" value="MAJOR FACILITATOR SUPERFAMILY MULTIDRUG TRANSPORTER MFSC"/>
    <property type="match status" value="1"/>
</dbReference>
<dbReference type="InterPro" id="IPR036259">
    <property type="entry name" value="MFS_trans_sf"/>
</dbReference>
<feature type="transmembrane region" description="Helical" evidence="6">
    <location>
        <begin position="132"/>
        <end position="152"/>
    </location>
</feature>
<keyword evidence="4 6" id="KW-1133">Transmembrane helix</keyword>
<feature type="domain" description="Major facilitator superfamily (MFS) profile" evidence="7">
    <location>
        <begin position="7"/>
        <end position="457"/>
    </location>
</feature>
<evidence type="ECO:0000313" key="8">
    <source>
        <dbReference type="EMBL" id="MCZ4552105.1"/>
    </source>
</evidence>
<feature type="transmembrane region" description="Helical" evidence="6">
    <location>
        <begin position="358"/>
        <end position="384"/>
    </location>
</feature>
<proteinExistence type="predicted"/>
<feature type="transmembrane region" description="Helical" evidence="6">
    <location>
        <begin position="333"/>
        <end position="352"/>
    </location>
</feature>
<feature type="transmembrane region" description="Helical" evidence="6">
    <location>
        <begin position="225"/>
        <end position="247"/>
    </location>
</feature>
<dbReference type="CDD" id="cd17321">
    <property type="entry name" value="MFS_MMR_MDR_like"/>
    <property type="match status" value="1"/>
</dbReference>
<evidence type="ECO:0000256" key="1">
    <source>
        <dbReference type="ARBA" id="ARBA00004651"/>
    </source>
</evidence>
<evidence type="ECO:0000256" key="5">
    <source>
        <dbReference type="ARBA" id="ARBA00023136"/>
    </source>
</evidence>
<comment type="subcellular location">
    <subcellularLocation>
        <location evidence="1">Cell membrane</location>
        <topology evidence="1">Multi-pass membrane protein</topology>
    </subcellularLocation>
</comment>
<keyword evidence="9" id="KW-1185">Reference proteome</keyword>
<evidence type="ECO:0000259" key="7">
    <source>
        <dbReference type="PROSITE" id="PS50850"/>
    </source>
</evidence>
<accession>A0ABT4MYL9</accession>
<feature type="transmembrane region" description="Helical" evidence="6">
    <location>
        <begin position="98"/>
        <end position="120"/>
    </location>
</feature>
<feature type="transmembrane region" description="Helical" evidence="6">
    <location>
        <begin position="158"/>
        <end position="179"/>
    </location>
</feature>
<dbReference type="InterPro" id="IPR011701">
    <property type="entry name" value="MFS"/>
</dbReference>
<sequence>MGTPDRVLVAATSSMALLVLDSSIVGVMLPSMRHDLSFGTATANWVVSSYLLTLAVLLPVGGRISDSIGAPRAFMAGAGGFALASLLIGVSQGPIELLVGRAAAGAAAAVMMPATLALIFDAYPEDGRAKAMSIYAGAGQAFATVGPAFGGLCAEFASWRVGFLVNVPIGVLAIALLLSATRSSSVSSTPSMAQSRSTTVDLYGLLTLTAGLFGISFGLMQLPAWGAGSAAVLHALLLGVVSAGLFVRHCWTRADGLLDLRLFSDRVFGGSTVVLAALGFAMTVTTIYTAVVLQTTLDLSPAAAGIALLPLVVPLLIATRWAGTRYNEVGPRALGVAGSAALGVGSLVIALGLGTSTLWVLCLGLIPSGVGIGLLMSPMTTSALATVPASLRGQGSGITSTSRQLGGILGIAVFGIAASAFSHHDSTHTANAAGFVLTAALMAAAAVVAAFTLGPKLTV</sequence>
<gene>
    <name evidence="8" type="ORF">O4213_19085</name>
</gene>
<evidence type="ECO:0000256" key="3">
    <source>
        <dbReference type="ARBA" id="ARBA00022692"/>
    </source>
</evidence>
<feature type="transmembrane region" description="Helical" evidence="6">
    <location>
        <begin position="302"/>
        <end position="321"/>
    </location>
</feature>
<keyword evidence="5 6" id="KW-0472">Membrane</keyword>
<evidence type="ECO:0000256" key="4">
    <source>
        <dbReference type="ARBA" id="ARBA00022989"/>
    </source>
</evidence>
<feature type="transmembrane region" description="Helical" evidence="6">
    <location>
        <begin position="267"/>
        <end position="290"/>
    </location>
</feature>
<keyword evidence="2" id="KW-0813">Transport</keyword>
<name>A0ABT4MYL9_GORRU</name>
<dbReference type="PROSITE" id="PS50850">
    <property type="entry name" value="MFS"/>
    <property type="match status" value="1"/>
</dbReference>
<dbReference type="RefSeq" id="WP_084834531.1">
    <property type="nucleotide sequence ID" value="NZ_JAPWIE010000005.1"/>
</dbReference>
<dbReference type="Pfam" id="PF07690">
    <property type="entry name" value="MFS_1"/>
    <property type="match status" value="1"/>
</dbReference>
<protein>
    <submittedName>
        <fullName evidence="8">MFS transporter</fullName>
    </submittedName>
</protein>
<dbReference type="SUPFAM" id="SSF103473">
    <property type="entry name" value="MFS general substrate transporter"/>
    <property type="match status" value="1"/>
</dbReference>
<feature type="transmembrane region" description="Helical" evidence="6">
    <location>
        <begin position="73"/>
        <end position="92"/>
    </location>
</feature>
<feature type="transmembrane region" description="Helical" evidence="6">
    <location>
        <begin position="430"/>
        <end position="453"/>
    </location>
</feature>
<organism evidence="8 9">
    <name type="scientific">Gordonia rubripertincta</name>
    <name type="common">Rhodococcus corallinus</name>
    <dbReference type="NCBI Taxonomy" id="36822"/>
    <lineage>
        <taxon>Bacteria</taxon>
        <taxon>Bacillati</taxon>
        <taxon>Actinomycetota</taxon>
        <taxon>Actinomycetes</taxon>
        <taxon>Mycobacteriales</taxon>
        <taxon>Gordoniaceae</taxon>
        <taxon>Gordonia</taxon>
    </lineage>
</organism>
<dbReference type="Gene3D" id="1.20.1250.20">
    <property type="entry name" value="MFS general substrate transporter like domains"/>
    <property type="match status" value="1"/>
</dbReference>
<dbReference type="InterPro" id="IPR020846">
    <property type="entry name" value="MFS_dom"/>
</dbReference>
<feature type="transmembrane region" description="Helical" evidence="6">
    <location>
        <begin position="200"/>
        <end position="219"/>
    </location>
</feature>
<comment type="caution">
    <text evidence="8">The sequence shown here is derived from an EMBL/GenBank/DDBJ whole genome shotgun (WGS) entry which is preliminary data.</text>
</comment>
<feature type="transmembrane region" description="Helical" evidence="6">
    <location>
        <begin position="7"/>
        <end position="29"/>
    </location>
</feature>
<dbReference type="Gene3D" id="1.20.1720.10">
    <property type="entry name" value="Multidrug resistance protein D"/>
    <property type="match status" value="1"/>
</dbReference>
<evidence type="ECO:0000256" key="6">
    <source>
        <dbReference type="SAM" id="Phobius"/>
    </source>
</evidence>
<evidence type="ECO:0000256" key="2">
    <source>
        <dbReference type="ARBA" id="ARBA00022448"/>
    </source>
</evidence>
<dbReference type="Proteomes" id="UP001067235">
    <property type="component" value="Unassembled WGS sequence"/>
</dbReference>
<dbReference type="PANTHER" id="PTHR42718:SF9">
    <property type="entry name" value="MAJOR FACILITATOR SUPERFAMILY MULTIDRUG TRANSPORTER MFSC"/>
    <property type="match status" value="1"/>
</dbReference>